<dbReference type="NCBIfam" id="TIGR02532">
    <property type="entry name" value="IV_pilin_GFxxxE"/>
    <property type="match status" value="1"/>
</dbReference>
<dbReference type="RefSeq" id="WP_075077452.1">
    <property type="nucleotide sequence ID" value="NZ_BDCO01000001.1"/>
</dbReference>
<gene>
    <name evidence="2" type="ORF">TSACC_1113</name>
</gene>
<dbReference type="InParanoid" id="A0A146G226"/>
<dbReference type="InterPro" id="IPR012902">
    <property type="entry name" value="N_methyl_site"/>
</dbReference>
<name>A0A146G226_TERSA</name>
<evidence type="ECO:0000256" key="1">
    <source>
        <dbReference type="ARBA" id="ARBA00022481"/>
    </source>
</evidence>
<dbReference type="Gene3D" id="3.30.700.10">
    <property type="entry name" value="Glycoprotein, Type 4 Pilin"/>
    <property type="match status" value="1"/>
</dbReference>
<dbReference type="GO" id="GO:0015628">
    <property type="term" value="P:protein secretion by the type II secretion system"/>
    <property type="evidence" value="ECO:0007669"/>
    <property type="project" value="InterPro"/>
</dbReference>
<dbReference type="PANTHER" id="PTHR30093">
    <property type="entry name" value="GENERAL SECRETION PATHWAY PROTEIN G"/>
    <property type="match status" value="1"/>
</dbReference>
<dbReference type="GO" id="GO:0015627">
    <property type="term" value="C:type II protein secretion system complex"/>
    <property type="evidence" value="ECO:0007669"/>
    <property type="project" value="InterPro"/>
</dbReference>
<proteinExistence type="predicted"/>
<dbReference type="AlphaFoldDB" id="A0A146G226"/>
<evidence type="ECO:0000313" key="2">
    <source>
        <dbReference type="EMBL" id="GAT31562.1"/>
    </source>
</evidence>
<dbReference type="OrthoDB" id="196309at2"/>
<dbReference type="EMBL" id="BDCO01000001">
    <property type="protein sequence ID" value="GAT31562.1"/>
    <property type="molecule type" value="Genomic_DNA"/>
</dbReference>
<dbReference type="Proteomes" id="UP000076023">
    <property type="component" value="Unassembled WGS sequence"/>
</dbReference>
<dbReference type="InterPro" id="IPR000983">
    <property type="entry name" value="Bac_GSPG_pilin"/>
</dbReference>
<dbReference type="Pfam" id="PF07963">
    <property type="entry name" value="N_methyl"/>
    <property type="match status" value="1"/>
</dbReference>
<dbReference type="SUPFAM" id="SSF54523">
    <property type="entry name" value="Pili subunits"/>
    <property type="match status" value="1"/>
</dbReference>
<keyword evidence="1" id="KW-0488">Methylation</keyword>
<dbReference type="PRINTS" id="PR00813">
    <property type="entry name" value="BCTERIALGSPG"/>
</dbReference>
<evidence type="ECO:0000313" key="3">
    <source>
        <dbReference type="Proteomes" id="UP000076023"/>
    </source>
</evidence>
<comment type="caution">
    <text evidence="2">The sequence shown here is derived from an EMBL/GenBank/DDBJ whole genome shotgun (WGS) entry which is preliminary data.</text>
</comment>
<keyword evidence="3" id="KW-1185">Reference proteome</keyword>
<dbReference type="PANTHER" id="PTHR30093:SF2">
    <property type="entry name" value="TYPE II SECRETION SYSTEM PROTEIN H"/>
    <property type="match status" value="1"/>
</dbReference>
<dbReference type="STRING" id="690879.TSACC_1113"/>
<organism evidence="2 3">
    <name type="scientific">Terrimicrobium sacchariphilum</name>
    <dbReference type="NCBI Taxonomy" id="690879"/>
    <lineage>
        <taxon>Bacteria</taxon>
        <taxon>Pseudomonadati</taxon>
        <taxon>Verrucomicrobiota</taxon>
        <taxon>Terrimicrobiia</taxon>
        <taxon>Terrimicrobiales</taxon>
        <taxon>Terrimicrobiaceae</taxon>
        <taxon>Terrimicrobium</taxon>
    </lineage>
</organism>
<reference evidence="3" key="1">
    <citation type="journal article" date="2017" name="Genome Announc.">
        <title>Draft Genome Sequence of Terrimicrobium sacchariphilum NM-5T, a Facultative Anaerobic Soil Bacterium of the Class Spartobacteria.</title>
        <authorList>
            <person name="Qiu Y.L."/>
            <person name="Tourlousse D.M."/>
            <person name="Matsuura N."/>
            <person name="Ohashi A."/>
            <person name="Sekiguchi Y."/>
        </authorList>
    </citation>
    <scope>NUCLEOTIDE SEQUENCE [LARGE SCALE GENOMIC DNA]</scope>
    <source>
        <strain evidence="3">NM-5</strain>
    </source>
</reference>
<sequence>MRSKAFTLIELLIVIAIIGILMALLFPAVGSAITAARKAQARNDAVQIATACRAYETEYGVGPWGTNSFTEVRGALLDALMGTNARRIIFIEVPYYKSGKGGYTNGAFLDPWGGPYQIAYDTNYSSDIQNAGTNGKAKVRSMYAVWTDPSKQDPKKTNNIPPDRRYVESW</sequence>
<dbReference type="InterPro" id="IPR045584">
    <property type="entry name" value="Pilin-like"/>
</dbReference>
<protein>
    <submittedName>
        <fullName evidence="2">Prepilin-type N-terminal cleavage/methylation domain-containing protein</fullName>
    </submittedName>
</protein>
<accession>A0A146G226</accession>